<gene>
    <name evidence="10 11 12" type="primary">LOC113718806</name>
</gene>
<keyword evidence="3" id="KW-0547">Nucleotide-binding</keyword>
<feature type="region of interest" description="Disordered" evidence="7">
    <location>
        <begin position="84"/>
        <end position="139"/>
    </location>
</feature>
<dbReference type="InterPro" id="IPR049080">
    <property type="entry name" value="MOV-10-like_beta-barrel"/>
</dbReference>
<dbReference type="InterPro" id="IPR027417">
    <property type="entry name" value="P-loop_NTPase"/>
</dbReference>
<feature type="compositionally biased region" description="Polar residues" evidence="7">
    <location>
        <begin position="84"/>
        <end position="96"/>
    </location>
</feature>
<feature type="domain" description="Helicase MOV-10-like beta-barrel" evidence="8">
    <location>
        <begin position="283"/>
        <end position="356"/>
    </location>
</feature>
<evidence type="ECO:0000256" key="1">
    <source>
        <dbReference type="ARBA" id="ARBA00004496"/>
    </source>
</evidence>
<dbReference type="RefSeq" id="XP_027099523.1">
    <property type="nucleotide sequence ID" value="XM_027243722.1"/>
</dbReference>
<dbReference type="PANTHER" id="PTHR45418:SF1">
    <property type="entry name" value="CANCER_TESTIS ANTIGEN 55"/>
    <property type="match status" value="1"/>
</dbReference>
<organism evidence="9 10">
    <name type="scientific">Coffea arabica</name>
    <name type="common">Arabian coffee</name>
    <dbReference type="NCBI Taxonomy" id="13443"/>
    <lineage>
        <taxon>Eukaryota</taxon>
        <taxon>Viridiplantae</taxon>
        <taxon>Streptophyta</taxon>
        <taxon>Embryophyta</taxon>
        <taxon>Tracheophyta</taxon>
        <taxon>Spermatophyta</taxon>
        <taxon>Magnoliopsida</taxon>
        <taxon>eudicotyledons</taxon>
        <taxon>Gunneridae</taxon>
        <taxon>Pentapetalae</taxon>
        <taxon>asterids</taxon>
        <taxon>lamiids</taxon>
        <taxon>Gentianales</taxon>
        <taxon>Rubiaceae</taxon>
        <taxon>Ixoroideae</taxon>
        <taxon>Gardenieae complex</taxon>
        <taxon>Bertiereae - Coffeeae clade</taxon>
        <taxon>Coffeeae</taxon>
        <taxon>Coffea</taxon>
    </lineage>
</organism>
<name>A0A6P6VC28_COFAR</name>
<dbReference type="RefSeq" id="XP_027099522.1">
    <property type="nucleotide sequence ID" value="XM_027243721.1"/>
</dbReference>
<dbReference type="AlphaFoldDB" id="A0A6P6VC28"/>
<protein>
    <submittedName>
        <fullName evidence="10 11">Probable RNA helicase SDE3</fullName>
    </submittedName>
</protein>
<dbReference type="RefSeq" id="XP_071929098.1">
    <property type="nucleotide sequence ID" value="XM_072072997.1"/>
</dbReference>
<evidence type="ECO:0000256" key="3">
    <source>
        <dbReference type="ARBA" id="ARBA00022741"/>
    </source>
</evidence>
<dbReference type="GO" id="GO:0016787">
    <property type="term" value="F:hydrolase activity"/>
    <property type="evidence" value="ECO:0007669"/>
    <property type="project" value="UniProtKB-KW"/>
</dbReference>
<evidence type="ECO:0000313" key="11">
    <source>
        <dbReference type="RefSeq" id="XP_027099523.1"/>
    </source>
</evidence>
<dbReference type="OrthoDB" id="6513042at2759"/>
<evidence type="ECO:0000313" key="10">
    <source>
        <dbReference type="RefSeq" id="XP_027099522.1"/>
    </source>
</evidence>
<feature type="compositionally biased region" description="Polar residues" evidence="7">
    <location>
        <begin position="104"/>
        <end position="135"/>
    </location>
</feature>
<dbReference type="PANTHER" id="PTHR45418">
    <property type="entry name" value="CANCER/TESTIS ANTIGEN 55"/>
    <property type="match status" value="1"/>
</dbReference>
<accession>A0A6P6VC28</accession>
<dbReference type="Gene3D" id="3.40.50.300">
    <property type="entry name" value="P-loop containing nucleotide triphosphate hydrolases"/>
    <property type="match status" value="1"/>
</dbReference>
<dbReference type="GO" id="GO:0004386">
    <property type="term" value="F:helicase activity"/>
    <property type="evidence" value="ECO:0007669"/>
    <property type="project" value="UniProtKB-KW"/>
</dbReference>
<dbReference type="GO" id="GO:0005737">
    <property type="term" value="C:cytoplasm"/>
    <property type="evidence" value="ECO:0007669"/>
    <property type="project" value="UniProtKB-SubCell"/>
</dbReference>
<dbReference type="Proteomes" id="UP001652660">
    <property type="component" value="Chromosome 11e"/>
</dbReference>
<proteinExistence type="predicted"/>
<comment type="subcellular location">
    <subcellularLocation>
        <location evidence="1">Cytoplasm</location>
    </subcellularLocation>
</comment>
<keyword evidence="4" id="KW-0378">Hydrolase</keyword>
<evidence type="ECO:0000313" key="12">
    <source>
        <dbReference type="RefSeq" id="XP_071929098.1"/>
    </source>
</evidence>
<evidence type="ECO:0000256" key="6">
    <source>
        <dbReference type="ARBA" id="ARBA00022840"/>
    </source>
</evidence>
<dbReference type="GeneID" id="113718806"/>
<sequence>MIAFLIHILKRICCVEDEEREINQYQNLKQSHYDFRRAPNIDSFPGSCNPLVQTTFNEYLVNQTFNARPSEVLKCPAEITQNRNNLSSSMGHNPQICNRGASMPTEQKLSSGVSSASDKSFQSSTKLPHLQSSKLSPCESGTKKLHSFLETDSPSSYTKLADSCSQKSPPLSTKPVLSLASTSSISPQTKTEYVWVKKGVSSTCVFPKDIRDLIEKDIVPGVLKLPLSMSRYMDYFQALLYAEDCHLEKWDGFEVKNVNLELHEASIYARKGKHKTLEESDLKDEKTFVAFEIDKIPERRPFLLSRDFVSVQPCSRKIEPFQGVIYRVVKSNLVLAEFGESFYSQHRSECKYDVKFSFNRVCLKRAHQAIAAVSSALFRNFLFPDLAPEHEVLSTQRVDNRYQKANFVVHQILRLQGAPPYLVEGPMCIERDHLSRTGVAIVEAALQILRRDPSKKILLCAPINRTCDLLMRGLKKEISDSDMFRANAAFRELDGIPVDILPSCLYESQTECFSCPSLKELGKFKVILSTFMSSFKLHSEGVKAGHFSHIFLVDASSATEPETMIPIANFANDKTIVVVTGAPRNSSGWVRSKIARQNGLMISYFERLRERELYKKLNPGVIMQLEDNSNERFRSLPAFGI</sequence>
<evidence type="ECO:0000259" key="8">
    <source>
        <dbReference type="Pfam" id="PF21634"/>
    </source>
</evidence>
<keyword evidence="5 10" id="KW-0347">Helicase</keyword>
<dbReference type="Pfam" id="PF21634">
    <property type="entry name" value="MOV-10_beta-barrel"/>
    <property type="match status" value="1"/>
</dbReference>
<evidence type="ECO:0000256" key="5">
    <source>
        <dbReference type="ARBA" id="ARBA00022806"/>
    </source>
</evidence>
<evidence type="ECO:0000256" key="4">
    <source>
        <dbReference type="ARBA" id="ARBA00022801"/>
    </source>
</evidence>
<keyword evidence="9" id="KW-1185">Reference proteome</keyword>
<dbReference type="GO" id="GO:0005524">
    <property type="term" value="F:ATP binding"/>
    <property type="evidence" value="ECO:0007669"/>
    <property type="project" value="UniProtKB-KW"/>
</dbReference>
<evidence type="ECO:0000313" key="9">
    <source>
        <dbReference type="Proteomes" id="UP001652660"/>
    </source>
</evidence>
<reference evidence="9" key="1">
    <citation type="journal article" date="2025" name="Foods">
        <title>Unveiling the Microbial Signatures of Arabica Coffee Cherries: Insights into Ripeness Specific Diversity, Functional Traits, and Implications for Quality and Safety.</title>
        <authorList>
            <consortium name="RefSeq"/>
            <person name="Tenea G.N."/>
            <person name="Cifuentes V."/>
            <person name="Reyes P."/>
            <person name="Cevallos-Vallejos M."/>
        </authorList>
    </citation>
    <scope>NUCLEOTIDE SEQUENCE [LARGE SCALE GENOMIC DNA]</scope>
</reference>
<evidence type="ECO:0000256" key="2">
    <source>
        <dbReference type="ARBA" id="ARBA00022490"/>
    </source>
</evidence>
<evidence type="ECO:0000256" key="7">
    <source>
        <dbReference type="SAM" id="MobiDB-lite"/>
    </source>
</evidence>
<keyword evidence="2" id="KW-0963">Cytoplasm</keyword>
<reference evidence="10 11" key="2">
    <citation type="submission" date="2025-04" db="UniProtKB">
        <authorList>
            <consortium name="RefSeq"/>
        </authorList>
    </citation>
    <scope>IDENTIFICATION</scope>
    <source>
        <tissue evidence="10 11">Leaves</tissue>
    </source>
</reference>
<keyword evidence="6" id="KW-0067">ATP-binding</keyword>